<evidence type="ECO:0000313" key="1">
    <source>
        <dbReference type="EMBL" id="KAK2648694.1"/>
    </source>
</evidence>
<name>A0AAD9U777_9ROSI</name>
<reference evidence="1" key="1">
    <citation type="journal article" date="2023" name="Plant J.">
        <title>Genome sequences and population genomics provide insights into the demographic history, inbreeding, and mutation load of two 'living fossil' tree species of Dipteronia.</title>
        <authorList>
            <person name="Feng Y."/>
            <person name="Comes H.P."/>
            <person name="Chen J."/>
            <person name="Zhu S."/>
            <person name="Lu R."/>
            <person name="Zhang X."/>
            <person name="Li P."/>
            <person name="Qiu J."/>
            <person name="Olsen K.M."/>
            <person name="Qiu Y."/>
        </authorList>
    </citation>
    <scope>NUCLEOTIDE SEQUENCE</scope>
    <source>
        <strain evidence="1">KIB01</strain>
    </source>
</reference>
<proteinExistence type="predicted"/>
<evidence type="ECO:0000313" key="2">
    <source>
        <dbReference type="Proteomes" id="UP001280121"/>
    </source>
</evidence>
<comment type="caution">
    <text evidence="1">The sequence shown here is derived from an EMBL/GenBank/DDBJ whole genome shotgun (WGS) entry which is preliminary data.</text>
</comment>
<dbReference type="AlphaFoldDB" id="A0AAD9U777"/>
<sequence length="203" mass="23102">MKILVTRAIPVHFHFAIFLELVHRITKRKPIGWLGRKCTLQKRLDGFVLGRLVHLIKQGWMLVTNLNSLLARVLKATYFPKSSFFGSSLGRKPSRVCRDIVWGREIFHKGIRLRIGNGSSTLGYKDKWILKPASFKEKVGYLWTNYNEVLFATDGGKSNDGVKVASGFIHIWSTQPNQAIRSGLKHDDQKGSYTLAKKHSNLL</sequence>
<dbReference type="EMBL" id="JANJYI010000005">
    <property type="protein sequence ID" value="KAK2648694.1"/>
    <property type="molecule type" value="Genomic_DNA"/>
</dbReference>
<organism evidence="1 2">
    <name type="scientific">Dipteronia dyeriana</name>
    <dbReference type="NCBI Taxonomy" id="168575"/>
    <lineage>
        <taxon>Eukaryota</taxon>
        <taxon>Viridiplantae</taxon>
        <taxon>Streptophyta</taxon>
        <taxon>Embryophyta</taxon>
        <taxon>Tracheophyta</taxon>
        <taxon>Spermatophyta</taxon>
        <taxon>Magnoliopsida</taxon>
        <taxon>eudicotyledons</taxon>
        <taxon>Gunneridae</taxon>
        <taxon>Pentapetalae</taxon>
        <taxon>rosids</taxon>
        <taxon>malvids</taxon>
        <taxon>Sapindales</taxon>
        <taxon>Sapindaceae</taxon>
        <taxon>Hippocastanoideae</taxon>
        <taxon>Acereae</taxon>
        <taxon>Dipteronia</taxon>
    </lineage>
</organism>
<protein>
    <submittedName>
        <fullName evidence="1">Uncharacterized protein</fullName>
    </submittedName>
</protein>
<keyword evidence="2" id="KW-1185">Reference proteome</keyword>
<dbReference type="Proteomes" id="UP001280121">
    <property type="component" value="Unassembled WGS sequence"/>
</dbReference>
<accession>A0AAD9U777</accession>
<gene>
    <name evidence="1" type="ORF">Ddye_016183</name>
</gene>